<comment type="caution">
    <text evidence="1">The sequence shown here is derived from an EMBL/GenBank/DDBJ whole genome shotgun (WGS) entry which is preliminary data.</text>
</comment>
<dbReference type="Proteomes" id="UP001269271">
    <property type="component" value="Unassembled WGS sequence"/>
</dbReference>
<keyword evidence="2" id="KW-1185">Reference proteome</keyword>
<accession>A0ABU3IJ03</accession>
<gene>
    <name evidence="1" type="ORF">RO950_11185</name>
</gene>
<evidence type="ECO:0000313" key="1">
    <source>
        <dbReference type="EMBL" id="MDT4287542.1"/>
    </source>
</evidence>
<dbReference type="RefSeq" id="WP_046309734.1">
    <property type="nucleotide sequence ID" value="NZ_CAJCGI010000052.1"/>
</dbReference>
<proteinExistence type="predicted"/>
<protein>
    <submittedName>
        <fullName evidence="1">Uncharacterized protein</fullName>
    </submittedName>
</protein>
<dbReference type="EMBL" id="JAVSOO010000038">
    <property type="protein sequence ID" value="MDT4287542.1"/>
    <property type="molecule type" value="Genomic_DNA"/>
</dbReference>
<sequence length="98" mass="11812">MEYKSLKKLFHMYGWDNVDTEYNMRLNSYSSYVTDFIIHPIQDEKRQRDVEYPLFFVLNRSLGINLEKVLKNSDRIKQLSSEIPKVANEVYIKYLLIN</sequence>
<reference evidence="1 2" key="1">
    <citation type="submission" date="2023-08" db="EMBL/GenBank/DDBJ databases">
        <title>Genomic surveillance of Staphylococcus haemolyticus neonatal outbreak in southern France.</title>
        <authorList>
            <person name="Magnan C."/>
            <person name="Morsli M."/>
            <person name="Thiery B."/>
            <person name="Salipante F."/>
            <person name="Attar J."/>
            <person name="Massimo D.M."/>
            <person name="Ory J."/>
            <person name="Pantel A."/>
            <person name="Lavigne J.-P."/>
        </authorList>
    </citation>
    <scope>NUCLEOTIDE SEQUENCE [LARGE SCALE GENOMIC DNA]</scope>
    <source>
        <strain evidence="1 2">NSH026</strain>
    </source>
</reference>
<name>A0ABU3IJ03_STAHA</name>
<evidence type="ECO:0000313" key="2">
    <source>
        <dbReference type="Proteomes" id="UP001269271"/>
    </source>
</evidence>
<organism evidence="1 2">
    <name type="scientific">Staphylococcus haemolyticus</name>
    <dbReference type="NCBI Taxonomy" id="1283"/>
    <lineage>
        <taxon>Bacteria</taxon>
        <taxon>Bacillati</taxon>
        <taxon>Bacillota</taxon>
        <taxon>Bacilli</taxon>
        <taxon>Bacillales</taxon>
        <taxon>Staphylococcaceae</taxon>
        <taxon>Staphylococcus</taxon>
    </lineage>
</organism>